<keyword evidence="5 6" id="KW-0472">Membrane</keyword>
<feature type="transmembrane region" description="Helical" evidence="6">
    <location>
        <begin position="401"/>
        <end position="423"/>
    </location>
</feature>
<feature type="transmembrane region" description="Helical" evidence="6">
    <location>
        <begin position="344"/>
        <end position="364"/>
    </location>
</feature>
<evidence type="ECO:0000313" key="7">
    <source>
        <dbReference type="EMBL" id="PRX56987.1"/>
    </source>
</evidence>
<dbReference type="EMBL" id="PVYX01000001">
    <property type="protein sequence ID" value="PRX56987.1"/>
    <property type="molecule type" value="Genomic_DNA"/>
</dbReference>
<evidence type="ECO:0000256" key="4">
    <source>
        <dbReference type="ARBA" id="ARBA00022989"/>
    </source>
</evidence>
<feature type="transmembrane region" description="Helical" evidence="6">
    <location>
        <begin position="48"/>
        <end position="68"/>
    </location>
</feature>
<dbReference type="InterPro" id="IPR002797">
    <property type="entry name" value="Polysacc_synth"/>
</dbReference>
<feature type="transmembrane region" description="Helical" evidence="6">
    <location>
        <begin position="267"/>
        <end position="289"/>
    </location>
</feature>
<keyword evidence="3 6" id="KW-0812">Transmembrane</keyword>
<dbReference type="GO" id="GO:0005886">
    <property type="term" value="C:plasma membrane"/>
    <property type="evidence" value="ECO:0007669"/>
    <property type="project" value="UniProtKB-SubCell"/>
</dbReference>
<feature type="transmembrane region" description="Helical" evidence="6">
    <location>
        <begin position="309"/>
        <end position="332"/>
    </location>
</feature>
<feature type="transmembrane region" description="Helical" evidence="6">
    <location>
        <begin position="12"/>
        <end position="36"/>
    </location>
</feature>
<evidence type="ECO:0000313" key="8">
    <source>
        <dbReference type="Proteomes" id="UP000237640"/>
    </source>
</evidence>
<evidence type="ECO:0000256" key="6">
    <source>
        <dbReference type="SAM" id="Phobius"/>
    </source>
</evidence>
<dbReference type="Proteomes" id="UP000237640">
    <property type="component" value="Unassembled WGS sequence"/>
</dbReference>
<dbReference type="PANTHER" id="PTHR30250:SF11">
    <property type="entry name" value="O-ANTIGEN TRANSPORTER-RELATED"/>
    <property type="match status" value="1"/>
</dbReference>
<reference evidence="7 8" key="1">
    <citation type="submission" date="2018-03" db="EMBL/GenBank/DDBJ databases">
        <title>Genomic Encyclopedia of Archaeal and Bacterial Type Strains, Phase II (KMG-II): from individual species to whole genera.</title>
        <authorList>
            <person name="Goeker M."/>
        </authorList>
    </citation>
    <scope>NUCLEOTIDE SEQUENCE [LARGE SCALE GENOMIC DNA]</scope>
    <source>
        <strain evidence="7 8">DSM 25027</strain>
    </source>
</reference>
<proteinExistence type="predicted"/>
<keyword evidence="2" id="KW-1003">Cell membrane</keyword>
<organism evidence="7 8">
    <name type="scientific">Flagellimonas meridianipacifica</name>
    <dbReference type="NCBI Taxonomy" id="1080225"/>
    <lineage>
        <taxon>Bacteria</taxon>
        <taxon>Pseudomonadati</taxon>
        <taxon>Bacteroidota</taxon>
        <taxon>Flavobacteriia</taxon>
        <taxon>Flavobacteriales</taxon>
        <taxon>Flavobacteriaceae</taxon>
        <taxon>Flagellimonas</taxon>
    </lineage>
</organism>
<feature type="transmembrane region" description="Helical" evidence="6">
    <location>
        <begin position="190"/>
        <end position="209"/>
    </location>
</feature>
<gene>
    <name evidence="7" type="ORF">CLV81_0988</name>
</gene>
<evidence type="ECO:0000256" key="5">
    <source>
        <dbReference type="ARBA" id="ARBA00023136"/>
    </source>
</evidence>
<feature type="transmembrane region" description="Helical" evidence="6">
    <location>
        <begin position="376"/>
        <end position="395"/>
    </location>
</feature>
<protein>
    <submittedName>
        <fullName evidence="7">O-antigen/teichoic acid export membrane protein</fullName>
    </submittedName>
</protein>
<comment type="subcellular location">
    <subcellularLocation>
        <location evidence="1">Cell membrane</location>
        <topology evidence="1">Multi-pass membrane protein</topology>
    </subcellularLocation>
</comment>
<dbReference type="InterPro" id="IPR050833">
    <property type="entry name" value="Poly_Biosynth_Transport"/>
</dbReference>
<feature type="transmembrane region" description="Helical" evidence="6">
    <location>
        <begin position="119"/>
        <end position="139"/>
    </location>
</feature>
<comment type="caution">
    <text evidence="7">The sequence shown here is derived from an EMBL/GenBank/DDBJ whole genome shotgun (WGS) entry which is preliminary data.</text>
</comment>
<sequence>MNPLKKLFKQTFIYGLATVLPRVISFFLLPLYTSVFENASGYGQYTNIYAWIAIFNVFLAYGMETTFFRFYNKNKDKENVVSTALLSLLGSSLLFLIFAMTVKGWFANFTNIDAEYIRFTTYILVLDALAIVPFALLRANEKPMRYGLLKVINVAINLGFNVFFLLILPGMSGENNEGFTASLYREGWEIQYIFISNIIASGITLLFLLPTYFRVKFRFDVSLWKQMLKYAGPILIAGIAFTINEVLDKILLTELLPDNIAEAEVGKYGACYKLALFMTLFGTAFRMGVEPFFFSHANKENPQKTYAQITNYFIILGSVILLGVVVFINVLAKLLIRNSVYWEALDVVPIILLGSLCLGIYHNLSVWYKITDKTKYGAYISSVGALATLFINFVFIPKIGYMASALATLIAYATMMILSYSLGKKHYPIPYNMRKITFYLGLSILFSVLSFYVFNRNLIAGGALLLLFLILIYKLEGENLRTIFQSTSKTQ</sequence>
<feature type="transmembrane region" description="Helical" evidence="6">
    <location>
        <begin position="80"/>
        <end position="99"/>
    </location>
</feature>
<keyword evidence="8" id="KW-1185">Reference proteome</keyword>
<evidence type="ECO:0000256" key="2">
    <source>
        <dbReference type="ARBA" id="ARBA00022475"/>
    </source>
</evidence>
<feature type="transmembrane region" description="Helical" evidence="6">
    <location>
        <begin position="230"/>
        <end position="247"/>
    </location>
</feature>
<evidence type="ECO:0000256" key="3">
    <source>
        <dbReference type="ARBA" id="ARBA00022692"/>
    </source>
</evidence>
<name>A0A2T0MHD4_9FLAO</name>
<feature type="transmembrane region" description="Helical" evidence="6">
    <location>
        <begin position="151"/>
        <end position="170"/>
    </location>
</feature>
<dbReference type="RefSeq" id="WP_106143913.1">
    <property type="nucleotide sequence ID" value="NZ_PVYX01000001.1"/>
</dbReference>
<dbReference type="Pfam" id="PF01943">
    <property type="entry name" value="Polysacc_synt"/>
    <property type="match status" value="1"/>
</dbReference>
<dbReference type="AlphaFoldDB" id="A0A2T0MHD4"/>
<keyword evidence="4 6" id="KW-1133">Transmembrane helix</keyword>
<evidence type="ECO:0000256" key="1">
    <source>
        <dbReference type="ARBA" id="ARBA00004651"/>
    </source>
</evidence>
<dbReference type="PANTHER" id="PTHR30250">
    <property type="entry name" value="PST FAMILY PREDICTED COLANIC ACID TRANSPORTER"/>
    <property type="match status" value="1"/>
</dbReference>
<accession>A0A2T0MHD4</accession>
<feature type="transmembrane region" description="Helical" evidence="6">
    <location>
        <begin position="458"/>
        <end position="475"/>
    </location>
</feature>
<feature type="transmembrane region" description="Helical" evidence="6">
    <location>
        <begin position="435"/>
        <end position="452"/>
    </location>
</feature>
<dbReference type="OrthoDB" id="9814608at2"/>